<dbReference type="RefSeq" id="WP_184398104.1">
    <property type="nucleotide sequence ID" value="NZ_BAAAJD010000131.1"/>
</dbReference>
<dbReference type="PANTHER" id="PTHR43689:SF8">
    <property type="entry name" value="ALPHA_BETA-HYDROLASES SUPERFAMILY PROTEIN"/>
    <property type="match status" value="1"/>
</dbReference>
<feature type="domain" description="AB hydrolase-1" evidence="1">
    <location>
        <begin position="223"/>
        <end position="274"/>
    </location>
</feature>
<sequence>MPPLVPPGARPETVALDGGRVRVLRSSAESGPAVVLLHGGGSDNASISWYRLFGPLGPAYRLIAPDMPGFGATSGIAPLGGPAAMADFTARLMTALGEERAVVVGVSMGGDVALNLALRHPDRIRALVAIAPGGLTPGFSSPALQAALWALCRIPDPVLLPAARLAGRFTGAAIRRVVHDPAVLPPEAMAEFRRESTRPGGSLGYVRYNQATVGRRGMRNDLLPEVHRIRVPALFFHGDLDPLVPPRNSRLAAARMPDARLVLVSRCGHWAQLEAHDRFLAELRGFLSGLD</sequence>
<evidence type="ECO:0000313" key="3">
    <source>
        <dbReference type="Proteomes" id="UP000572635"/>
    </source>
</evidence>
<protein>
    <submittedName>
        <fullName evidence="2">Pimeloyl-ACP methyl ester carboxylesterase</fullName>
    </submittedName>
</protein>
<organism evidence="2 3">
    <name type="scientific">Nocardiopsis composta</name>
    <dbReference type="NCBI Taxonomy" id="157465"/>
    <lineage>
        <taxon>Bacteria</taxon>
        <taxon>Bacillati</taxon>
        <taxon>Actinomycetota</taxon>
        <taxon>Actinomycetes</taxon>
        <taxon>Streptosporangiales</taxon>
        <taxon>Nocardiopsidaceae</taxon>
        <taxon>Nocardiopsis</taxon>
    </lineage>
</organism>
<accession>A0A7W8QRN6</accession>
<proteinExistence type="predicted"/>
<dbReference type="GO" id="GO:0003824">
    <property type="term" value="F:catalytic activity"/>
    <property type="evidence" value="ECO:0007669"/>
    <property type="project" value="InterPro"/>
</dbReference>
<dbReference type="AlphaFoldDB" id="A0A7W8QRN6"/>
<gene>
    <name evidence="2" type="ORF">HDA36_005510</name>
</gene>
<name>A0A7W8QRN6_9ACTN</name>
<dbReference type="InterPro" id="IPR000639">
    <property type="entry name" value="Epox_hydrolase-like"/>
</dbReference>
<keyword evidence="3" id="KW-1185">Reference proteome</keyword>
<dbReference type="InterPro" id="IPR029058">
    <property type="entry name" value="AB_hydrolase_fold"/>
</dbReference>
<dbReference type="Gene3D" id="3.40.50.1820">
    <property type="entry name" value="alpha/beta hydrolase"/>
    <property type="match status" value="1"/>
</dbReference>
<dbReference type="PANTHER" id="PTHR43689">
    <property type="entry name" value="HYDROLASE"/>
    <property type="match status" value="1"/>
</dbReference>
<dbReference type="InterPro" id="IPR000073">
    <property type="entry name" value="AB_hydrolase_1"/>
</dbReference>
<comment type="caution">
    <text evidence="2">The sequence shown here is derived from an EMBL/GenBank/DDBJ whole genome shotgun (WGS) entry which is preliminary data.</text>
</comment>
<dbReference type="Pfam" id="PF00561">
    <property type="entry name" value="Abhydrolase_1"/>
    <property type="match status" value="2"/>
</dbReference>
<dbReference type="PRINTS" id="PR00111">
    <property type="entry name" value="ABHYDROLASE"/>
</dbReference>
<feature type="domain" description="AB hydrolase-1" evidence="1">
    <location>
        <begin position="32"/>
        <end position="142"/>
    </location>
</feature>
<dbReference type="PRINTS" id="PR00412">
    <property type="entry name" value="EPOXHYDRLASE"/>
</dbReference>
<dbReference type="Proteomes" id="UP000572635">
    <property type="component" value="Unassembled WGS sequence"/>
</dbReference>
<dbReference type="SUPFAM" id="SSF53474">
    <property type="entry name" value="alpha/beta-Hydrolases"/>
    <property type="match status" value="1"/>
</dbReference>
<evidence type="ECO:0000313" key="2">
    <source>
        <dbReference type="EMBL" id="MBB5435362.1"/>
    </source>
</evidence>
<reference evidence="2 3" key="1">
    <citation type="submission" date="2020-08" db="EMBL/GenBank/DDBJ databases">
        <title>Sequencing the genomes of 1000 actinobacteria strains.</title>
        <authorList>
            <person name="Klenk H.-P."/>
        </authorList>
    </citation>
    <scope>NUCLEOTIDE SEQUENCE [LARGE SCALE GENOMIC DNA]</scope>
    <source>
        <strain evidence="2 3">DSM 44551</strain>
    </source>
</reference>
<evidence type="ECO:0000259" key="1">
    <source>
        <dbReference type="Pfam" id="PF00561"/>
    </source>
</evidence>
<dbReference type="EMBL" id="JACHDB010000002">
    <property type="protein sequence ID" value="MBB5435362.1"/>
    <property type="molecule type" value="Genomic_DNA"/>
</dbReference>